<dbReference type="EMBL" id="GBRH01205788">
    <property type="protein sequence ID" value="JAD92107.1"/>
    <property type="molecule type" value="Transcribed_RNA"/>
</dbReference>
<accession>A0A0A9E838</accession>
<reference evidence="1" key="1">
    <citation type="submission" date="2014-09" db="EMBL/GenBank/DDBJ databases">
        <authorList>
            <person name="Magalhaes I.L.F."/>
            <person name="Oliveira U."/>
            <person name="Santos F.R."/>
            <person name="Vidigal T.H.D.A."/>
            <person name="Brescovit A.D."/>
            <person name="Santos A.J."/>
        </authorList>
    </citation>
    <scope>NUCLEOTIDE SEQUENCE</scope>
    <source>
        <tissue evidence="1">Shoot tissue taken approximately 20 cm above the soil surface</tissue>
    </source>
</reference>
<proteinExistence type="predicted"/>
<reference evidence="1" key="2">
    <citation type="journal article" date="2015" name="Data Brief">
        <title>Shoot transcriptome of the giant reed, Arundo donax.</title>
        <authorList>
            <person name="Barrero R.A."/>
            <person name="Guerrero F.D."/>
            <person name="Moolhuijzen P."/>
            <person name="Goolsby J.A."/>
            <person name="Tidwell J."/>
            <person name="Bellgard S.E."/>
            <person name="Bellgard M.I."/>
        </authorList>
    </citation>
    <scope>NUCLEOTIDE SEQUENCE</scope>
    <source>
        <tissue evidence="1">Shoot tissue taken approximately 20 cm above the soil surface</tissue>
    </source>
</reference>
<organism evidence="1">
    <name type="scientific">Arundo donax</name>
    <name type="common">Giant reed</name>
    <name type="synonym">Donax arundinaceus</name>
    <dbReference type="NCBI Taxonomy" id="35708"/>
    <lineage>
        <taxon>Eukaryota</taxon>
        <taxon>Viridiplantae</taxon>
        <taxon>Streptophyta</taxon>
        <taxon>Embryophyta</taxon>
        <taxon>Tracheophyta</taxon>
        <taxon>Spermatophyta</taxon>
        <taxon>Magnoliopsida</taxon>
        <taxon>Liliopsida</taxon>
        <taxon>Poales</taxon>
        <taxon>Poaceae</taxon>
        <taxon>PACMAD clade</taxon>
        <taxon>Arundinoideae</taxon>
        <taxon>Arundineae</taxon>
        <taxon>Arundo</taxon>
    </lineage>
</organism>
<sequence>MCPSNCYSYCYKLNQLNM</sequence>
<protein>
    <submittedName>
        <fullName evidence="1">Uncharacterized protein</fullName>
    </submittedName>
</protein>
<name>A0A0A9E838_ARUDO</name>
<dbReference type="AlphaFoldDB" id="A0A0A9E838"/>
<evidence type="ECO:0000313" key="1">
    <source>
        <dbReference type="EMBL" id="JAD92107.1"/>
    </source>
</evidence>